<gene>
    <name evidence="1" type="ORF">QYM36_004563</name>
</gene>
<dbReference type="AlphaFoldDB" id="A0AA88I5Q5"/>
<dbReference type="EMBL" id="JAVRJZ010000007">
    <property type="protein sequence ID" value="KAK2720714.1"/>
    <property type="molecule type" value="Genomic_DNA"/>
</dbReference>
<dbReference type="PANTHER" id="PTHR37984">
    <property type="entry name" value="PROTEIN CBG26694"/>
    <property type="match status" value="1"/>
</dbReference>
<accession>A0AA88I5Q5</accession>
<comment type="caution">
    <text evidence="1">The sequence shown here is derived from an EMBL/GenBank/DDBJ whole genome shotgun (WGS) entry which is preliminary data.</text>
</comment>
<dbReference type="GO" id="GO:0071897">
    <property type="term" value="P:DNA biosynthetic process"/>
    <property type="evidence" value="ECO:0007669"/>
    <property type="project" value="UniProtKB-ARBA"/>
</dbReference>
<dbReference type="Gene3D" id="3.10.10.10">
    <property type="entry name" value="HIV Type 1 Reverse Transcriptase, subunit A, domain 1"/>
    <property type="match status" value="1"/>
</dbReference>
<protein>
    <submittedName>
        <fullName evidence="1">Uncharacterized protein</fullName>
    </submittedName>
</protein>
<dbReference type="InterPro" id="IPR050951">
    <property type="entry name" value="Retrovirus_Pol_polyprotein"/>
</dbReference>
<sequence>MKYYYMLYSKMGVRMRQTSYFDLLAPKLLIQPTKQKLTSYCGSTIPAAGTCLLSWRYNGAPEQKHRFFIAGGNSVPILGFKSRKNMNLVKLLLNIDALDDSKSMPDLEPLFEQYKELFSGIGKILGKCEIHLKEGVVPTPYPARKVPIVMREKLKQELNRLESLEIIEKVEEPTEWVNSMVLVEKKDGDVRLCIDLVDLNKAIKRPHYPIPTFEDACKIFLKA</sequence>
<proteinExistence type="predicted"/>
<dbReference type="PANTHER" id="PTHR37984:SF5">
    <property type="entry name" value="PROTEIN NYNRIN-LIKE"/>
    <property type="match status" value="1"/>
</dbReference>
<evidence type="ECO:0000313" key="2">
    <source>
        <dbReference type="Proteomes" id="UP001187531"/>
    </source>
</evidence>
<keyword evidence="2" id="KW-1185">Reference proteome</keyword>
<dbReference type="SUPFAM" id="SSF56672">
    <property type="entry name" value="DNA/RNA polymerases"/>
    <property type="match status" value="1"/>
</dbReference>
<dbReference type="Proteomes" id="UP001187531">
    <property type="component" value="Unassembled WGS sequence"/>
</dbReference>
<dbReference type="FunFam" id="3.10.10.10:FF:000003">
    <property type="entry name" value="Retrovirus-related Pol polyprotein from transposon 297-like Protein"/>
    <property type="match status" value="1"/>
</dbReference>
<organism evidence="1 2">
    <name type="scientific">Artemia franciscana</name>
    <name type="common">Brine shrimp</name>
    <name type="synonym">Artemia sanfranciscana</name>
    <dbReference type="NCBI Taxonomy" id="6661"/>
    <lineage>
        <taxon>Eukaryota</taxon>
        <taxon>Metazoa</taxon>
        <taxon>Ecdysozoa</taxon>
        <taxon>Arthropoda</taxon>
        <taxon>Crustacea</taxon>
        <taxon>Branchiopoda</taxon>
        <taxon>Anostraca</taxon>
        <taxon>Artemiidae</taxon>
        <taxon>Artemia</taxon>
    </lineage>
</organism>
<evidence type="ECO:0000313" key="1">
    <source>
        <dbReference type="EMBL" id="KAK2720714.1"/>
    </source>
</evidence>
<reference evidence="1" key="1">
    <citation type="submission" date="2023-07" db="EMBL/GenBank/DDBJ databases">
        <title>Chromosome-level genome assembly of Artemia franciscana.</title>
        <authorList>
            <person name="Jo E."/>
        </authorList>
    </citation>
    <scope>NUCLEOTIDE SEQUENCE</scope>
    <source>
        <tissue evidence="1">Whole body</tissue>
    </source>
</reference>
<dbReference type="InterPro" id="IPR043502">
    <property type="entry name" value="DNA/RNA_pol_sf"/>
</dbReference>
<name>A0AA88I5Q5_ARTSF</name>